<evidence type="ECO:0000313" key="2">
    <source>
        <dbReference type="EMBL" id="KAF5834116.1"/>
    </source>
</evidence>
<name>A0ABQ7GHN2_DUNSA</name>
<dbReference type="EMBL" id="MU069774">
    <property type="protein sequence ID" value="KAF5834116.1"/>
    <property type="molecule type" value="Genomic_DNA"/>
</dbReference>
<accession>A0ABQ7GHN2</accession>
<keyword evidence="3" id="KW-1185">Reference proteome</keyword>
<dbReference type="Proteomes" id="UP000815325">
    <property type="component" value="Unassembled WGS sequence"/>
</dbReference>
<reference evidence="2" key="1">
    <citation type="submission" date="2017-08" db="EMBL/GenBank/DDBJ databases">
        <authorList>
            <person name="Polle J.E."/>
            <person name="Barry K."/>
            <person name="Cushman J."/>
            <person name="Schmutz J."/>
            <person name="Tran D."/>
            <person name="Hathwaick L.T."/>
            <person name="Yim W.C."/>
            <person name="Jenkins J."/>
            <person name="Mckie-Krisberg Z.M."/>
            <person name="Prochnik S."/>
            <person name="Lindquist E."/>
            <person name="Dockter R.B."/>
            <person name="Adam C."/>
            <person name="Molina H."/>
            <person name="Bunkerborg J."/>
            <person name="Jin E."/>
            <person name="Buchheim M."/>
            <person name="Magnuson J."/>
        </authorList>
    </citation>
    <scope>NUCLEOTIDE SEQUENCE</scope>
    <source>
        <strain evidence="2">CCAP 19/18</strain>
    </source>
</reference>
<sequence length="240" mass="24628">MTNSDSSESCIRLRLTVNKVGRELIKRVTAKGNEVVEVNGFTFVRKRKPSPENDAAAQHNNSAKRQLLAAQERPTHGAIVGEEQEEGLNGAVQGEPAACKGNVLSSPACQEGSMEADAVHTGEGDSQIQVQLLPNTEAHVHFAGTVAPGAPGTSAAQGSPKPAGPASPMQPLLLPQIPPGLPAGAPAADIGLLTAERLGAQLASYLPASCPKLVKLHFVVARALDAAAAQVSVGAKGSHN</sequence>
<protein>
    <recommendedName>
        <fullName evidence="4">Encoded protein</fullName>
    </recommendedName>
</protein>
<feature type="region of interest" description="Disordered" evidence="1">
    <location>
        <begin position="47"/>
        <end position="66"/>
    </location>
</feature>
<organism evidence="2 3">
    <name type="scientific">Dunaliella salina</name>
    <name type="common">Green alga</name>
    <name type="synonym">Protococcus salinus</name>
    <dbReference type="NCBI Taxonomy" id="3046"/>
    <lineage>
        <taxon>Eukaryota</taxon>
        <taxon>Viridiplantae</taxon>
        <taxon>Chlorophyta</taxon>
        <taxon>core chlorophytes</taxon>
        <taxon>Chlorophyceae</taxon>
        <taxon>CS clade</taxon>
        <taxon>Chlamydomonadales</taxon>
        <taxon>Dunaliellaceae</taxon>
        <taxon>Dunaliella</taxon>
    </lineage>
</organism>
<evidence type="ECO:0000256" key="1">
    <source>
        <dbReference type="SAM" id="MobiDB-lite"/>
    </source>
</evidence>
<evidence type="ECO:0000313" key="3">
    <source>
        <dbReference type="Proteomes" id="UP000815325"/>
    </source>
</evidence>
<feature type="region of interest" description="Disordered" evidence="1">
    <location>
        <begin position="146"/>
        <end position="171"/>
    </location>
</feature>
<proteinExistence type="predicted"/>
<evidence type="ECO:0008006" key="4">
    <source>
        <dbReference type="Google" id="ProtNLM"/>
    </source>
</evidence>
<comment type="caution">
    <text evidence="2">The sequence shown here is derived from an EMBL/GenBank/DDBJ whole genome shotgun (WGS) entry which is preliminary data.</text>
</comment>
<gene>
    <name evidence="2" type="ORF">DUNSADRAFT_9312</name>
</gene>